<comment type="subcellular location">
    <subcellularLocation>
        <location evidence="6">Cell membrane</location>
        <topology evidence="6">Multi-pass membrane protein</topology>
    </subcellularLocation>
    <subcellularLocation>
        <location evidence="1">Membrane</location>
    </subcellularLocation>
</comment>
<protein>
    <recommendedName>
        <fullName evidence="6">SURF1-like protein</fullName>
    </recommendedName>
</protein>
<dbReference type="PANTHER" id="PTHR23427">
    <property type="entry name" value="SURFEIT LOCUS PROTEIN"/>
    <property type="match status" value="1"/>
</dbReference>
<evidence type="ECO:0000256" key="3">
    <source>
        <dbReference type="ARBA" id="ARBA00022692"/>
    </source>
</evidence>
<evidence type="ECO:0000256" key="1">
    <source>
        <dbReference type="ARBA" id="ARBA00004370"/>
    </source>
</evidence>
<organism evidence="8 9">
    <name type="scientific">Helcobacillus massiliensis</name>
    <dbReference type="NCBI Taxonomy" id="521392"/>
    <lineage>
        <taxon>Bacteria</taxon>
        <taxon>Bacillati</taxon>
        <taxon>Actinomycetota</taxon>
        <taxon>Actinomycetes</taxon>
        <taxon>Micrococcales</taxon>
        <taxon>Dermabacteraceae</taxon>
        <taxon>Helcobacillus</taxon>
    </lineage>
</organism>
<dbReference type="PANTHER" id="PTHR23427:SF2">
    <property type="entry name" value="SURFEIT LOCUS PROTEIN 1"/>
    <property type="match status" value="1"/>
</dbReference>
<evidence type="ECO:0000256" key="2">
    <source>
        <dbReference type="ARBA" id="ARBA00007165"/>
    </source>
</evidence>
<evidence type="ECO:0000313" key="9">
    <source>
        <dbReference type="Proteomes" id="UP000568050"/>
    </source>
</evidence>
<dbReference type="Pfam" id="PF02104">
    <property type="entry name" value="SURF1"/>
    <property type="match status" value="1"/>
</dbReference>
<evidence type="ECO:0000313" key="8">
    <source>
        <dbReference type="EMBL" id="MBB3022420.1"/>
    </source>
</evidence>
<dbReference type="GO" id="GO:0005886">
    <property type="term" value="C:plasma membrane"/>
    <property type="evidence" value="ECO:0007669"/>
    <property type="project" value="UniProtKB-SubCell"/>
</dbReference>
<dbReference type="CDD" id="cd06662">
    <property type="entry name" value="SURF1"/>
    <property type="match status" value="1"/>
</dbReference>
<comment type="similarity">
    <text evidence="2 6">Belongs to the SURF1 family.</text>
</comment>
<accession>A0A839QUG2</accession>
<keyword evidence="3" id="KW-0812">Transmembrane</keyword>
<name>A0A839QUG2_9MICO</name>
<dbReference type="EMBL" id="JACHWP010000001">
    <property type="protein sequence ID" value="MBB3022420.1"/>
    <property type="molecule type" value="Genomic_DNA"/>
</dbReference>
<feature type="region of interest" description="Disordered" evidence="7">
    <location>
        <begin position="247"/>
        <end position="298"/>
    </location>
</feature>
<keyword evidence="9" id="KW-1185">Reference proteome</keyword>
<dbReference type="InterPro" id="IPR002994">
    <property type="entry name" value="Surf1/Shy1"/>
</dbReference>
<keyword evidence="5" id="KW-0472">Membrane</keyword>
<dbReference type="PROSITE" id="PS51257">
    <property type="entry name" value="PROKAR_LIPOPROTEIN"/>
    <property type="match status" value="1"/>
</dbReference>
<dbReference type="InterPro" id="IPR045214">
    <property type="entry name" value="Surf1/Surf4"/>
</dbReference>
<dbReference type="PROSITE" id="PS50895">
    <property type="entry name" value="SURF1"/>
    <property type="match status" value="1"/>
</dbReference>
<feature type="region of interest" description="Disordered" evidence="7">
    <location>
        <begin position="187"/>
        <end position="212"/>
    </location>
</feature>
<keyword evidence="4" id="KW-1133">Transmembrane helix</keyword>
<sequence length="298" mass="32076">MKTLLTPRWALALLLVLAAVTACILLGRWQFHRYEAKAEAVATIERNYDAAPVDPAGPLPSPTSALRAEDDYTQVTMTGQYRSEDTLFVRNRTRASQVGFLQLVPFTDGERTLLVVRGWVPAAKVESTPAGSPPLPDGTVTLTAHLRPTEPRLGRAQTDGQVQSINVPDVQGQTGPLPGVMTGAYGTMISEDPSAPPADASAPLMPVERPETDTGPHLSYAFQWWVFAAFFPVGFVVAARRAVLDERDARAESGDPDAEAADGSRTDGPSARSAGAKRPRRRLSDEDEEDMLVTGEGL</sequence>
<evidence type="ECO:0000256" key="7">
    <source>
        <dbReference type="SAM" id="MobiDB-lite"/>
    </source>
</evidence>
<evidence type="ECO:0000256" key="4">
    <source>
        <dbReference type="ARBA" id="ARBA00022989"/>
    </source>
</evidence>
<reference evidence="8 9" key="1">
    <citation type="submission" date="2020-08" db="EMBL/GenBank/DDBJ databases">
        <title>Sequencing the genomes of 1000 actinobacteria strains.</title>
        <authorList>
            <person name="Klenk H.-P."/>
        </authorList>
    </citation>
    <scope>NUCLEOTIDE SEQUENCE [LARGE SCALE GENOMIC DNA]</scope>
    <source>
        <strain evidence="8 9">DSM 23040</strain>
    </source>
</reference>
<proteinExistence type="inferred from homology"/>
<evidence type="ECO:0000256" key="5">
    <source>
        <dbReference type="ARBA" id="ARBA00023136"/>
    </source>
</evidence>
<dbReference type="Proteomes" id="UP000568050">
    <property type="component" value="Unassembled WGS sequence"/>
</dbReference>
<comment type="caution">
    <text evidence="8">The sequence shown here is derived from an EMBL/GenBank/DDBJ whole genome shotgun (WGS) entry which is preliminary data.</text>
</comment>
<gene>
    <name evidence="8" type="ORF">FHX50_000668</name>
</gene>
<dbReference type="AlphaFoldDB" id="A0A839QUG2"/>
<dbReference type="RefSeq" id="WP_183374456.1">
    <property type="nucleotide sequence ID" value="NZ_CBCSFZ010000041.1"/>
</dbReference>
<keyword evidence="6" id="KW-1003">Cell membrane</keyword>
<evidence type="ECO:0000256" key="6">
    <source>
        <dbReference type="RuleBase" id="RU363076"/>
    </source>
</evidence>